<evidence type="ECO:0000256" key="1">
    <source>
        <dbReference type="SAM" id="SignalP"/>
    </source>
</evidence>
<feature type="chain" id="PRO_5042192458" evidence="1">
    <location>
        <begin position="18"/>
        <end position="197"/>
    </location>
</feature>
<gene>
    <name evidence="2" type="ORF">ECRASSUSDP1_LOCUS22252</name>
</gene>
<organism evidence="2 3">
    <name type="scientific">Euplotes crassus</name>
    <dbReference type="NCBI Taxonomy" id="5936"/>
    <lineage>
        <taxon>Eukaryota</taxon>
        <taxon>Sar</taxon>
        <taxon>Alveolata</taxon>
        <taxon>Ciliophora</taxon>
        <taxon>Intramacronucleata</taxon>
        <taxon>Spirotrichea</taxon>
        <taxon>Hypotrichia</taxon>
        <taxon>Euplotida</taxon>
        <taxon>Euplotidae</taxon>
        <taxon>Moneuplotes</taxon>
    </lineage>
</organism>
<name>A0AAD2D553_EUPCR</name>
<evidence type="ECO:0000313" key="3">
    <source>
        <dbReference type="Proteomes" id="UP001295684"/>
    </source>
</evidence>
<keyword evidence="3" id="KW-1185">Reference proteome</keyword>
<sequence length="197" mass="23182">MKLILLALIVLLSSVHAGRYLNDTDISIKNFNEHLLQIFKNHSDSKKEVFLWPELREALFMCIKDSLHKYVKEKDGLKVFGYDKDIEIVSHKVAKLWCLKFDESVFTKEEVDDFVKKTEPEITEFADNFITTTIDNLIDQSIKEDLLESWQNTEVGISIMKERPFESFLTYKTWAWLQAMNGNDTLWKEPLDDFNHI</sequence>
<evidence type="ECO:0000313" key="2">
    <source>
        <dbReference type="EMBL" id="CAI2380812.1"/>
    </source>
</evidence>
<accession>A0AAD2D553</accession>
<feature type="signal peptide" evidence="1">
    <location>
        <begin position="1"/>
        <end position="17"/>
    </location>
</feature>
<dbReference type="EMBL" id="CAMPGE010022802">
    <property type="protein sequence ID" value="CAI2380812.1"/>
    <property type="molecule type" value="Genomic_DNA"/>
</dbReference>
<dbReference type="AlphaFoldDB" id="A0AAD2D553"/>
<keyword evidence="1" id="KW-0732">Signal</keyword>
<reference evidence="2" key="1">
    <citation type="submission" date="2023-07" db="EMBL/GenBank/DDBJ databases">
        <authorList>
            <consortium name="AG Swart"/>
            <person name="Singh M."/>
            <person name="Singh A."/>
            <person name="Seah K."/>
            <person name="Emmerich C."/>
        </authorList>
    </citation>
    <scope>NUCLEOTIDE SEQUENCE</scope>
    <source>
        <strain evidence="2">DP1</strain>
    </source>
</reference>
<protein>
    <submittedName>
        <fullName evidence="2">Uncharacterized protein</fullName>
    </submittedName>
</protein>
<comment type="caution">
    <text evidence="2">The sequence shown here is derived from an EMBL/GenBank/DDBJ whole genome shotgun (WGS) entry which is preliminary data.</text>
</comment>
<proteinExistence type="predicted"/>
<dbReference type="Proteomes" id="UP001295684">
    <property type="component" value="Unassembled WGS sequence"/>
</dbReference>